<evidence type="ECO:0000259" key="4">
    <source>
        <dbReference type="Pfam" id="PF08501"/>
    </source>
</evidence>
<evidence type="ECO:0000313" key="6">
    <source>
        <dbReference type="Proteomes" id="UP000437748"/>
    </source>
</evidence>
<evidence type="ECO:0000256" key="3">
    <source>
        <dbReference type="ARBA" id="ARBA00023141"/>
    </source>
</evidence>
<comment type="caution">
    <text evidence="5">The sequence shown here is derived from an EMBL/GenBank/DDBJ whole genome shotgun (WGS) entry which is preliminary data.</text>
</comment>
<dbReference type="SUPFAM" id="SSF53223">
    <property type="entry name" value="Aminoacid dehydrogenase-like, N-terminal domain"/>
    <property type="match status" value="1"/>
</dbReference>
<dbReference type="Gene3D" id="3.40.50.10860">
    <property type="entry name" value="Leucine Dehydrogenase, chain A, domain 1"/>
    <property type="match status" value="1"/>
</dbReference>
<evidence type="ECO:0000256" key="2">
    <source>
        <dbReference type="ARBA" id="ARBA00023002"/>
    </source>
</evidence>
<dbReference type="OrthoDB" id="9776868at2"/>
<evidence type="ECO:0000313" key="5">
    <source>
        <dbReference type="EMBL" id="KAB8039019.1"/>
    </source>
</evidence>
<protein>
    <recommendedName>
        <fullName evidence="4">Shikimate dehydrogenase substrate binding N-terminal domain-containing protein</fullName>
    </recommendedName>
</protein>
<proteinExistence type="predicted"/>
<dbReference type="Pfam" id="PF08501">
    <property type="entry name" value="Shikimate_dh_N"/>
    <property type="match status" value="1"/>
</dbReference>
<dbReference type="Proteomes" id="UP000437748">
    <property type="component" value="Unassembled WGS sequence"/>
</dbReference>
<organism evidence="5 6">
    <name type="scientific">Silvanigrella paludirubra</name>
    <dbReference type="NCBI Taxonomy" id="2499159"/>
    <lineage>
        <taxon>Bacteria</taxon>
        <taxon>Pseudomonadati</taxon>
        <taxon>Bdellovibrionota</taxon>
        <taxon>Oligoflexia</taxon>
        <taxon>Silvanigrellales</taxon>
        <taxon>Silvanigrellaceae</taxon>
        <taxon>Silvanigrella</taxon>
    </lineage>
</organism>
<dbReference type="InterPro" id="IPR022893">
    <property type="entry name" value="Shikimate_DH_fam"/>
</dbReference>
<comment type="pathway">
    <text evidence="1">Metabolic intermediate biosynthesis; chorismate biosynthesis; chorismate from D-erythrose 4-phosphate and phosphoenolpyruvate: step 4/7.</text>
</comment>
<feature type="domain" description="Shikimate dehydrogenase substrate binding N-terminal" evidence="4">
    <location>
        <begin position="22"/>
        <end position="107"/>
    </location>
</feature>
<keyword evidence="3" id="KW-0057">Aromatic amino acid biosynthesis</keyword>
<dbReference type="InterPro" id="IPR046346">
    <property type="entry name" value="Aminoacid_DH-like_N_sf"/>
</dbReference>
<reference evidence="5 6" key="1">
    <citation type="submission" date="2019-10" db="EMBL/GenBank/DDBJ databases">
        <title>New species of Slilvanegrellaceae.</title>
        <authorList>
            <person name="Pitt A."/>
            <person name="Hahn M.W."/>
        </authorList>
    </citation>
    <scope>NUCLEOTIDE SEQUENCE [LARGE SCALE GENOMIC DNA]</scope>
    <source>
        <strain evidence="5 6">SP-Ram-0.45-NSY-1</strain>
    </source>
</reference>
<accession>A0A6N6VWE8</accession>
<name>A0A6N6VWE8_9BACT</name>
<dbReference type="AlphaFoldDB" id="A0A6N6VWE8"/>
<keyword evidence="3" id="KW-0028">Amino-acid biosynthesis</keyword>
<sequence>MKKSIIKVDSFMPDGKTKFSFLFGSNIAHSLSPKLHTSWMRSNKLNCVYLPMQIKKENDFLDILKNLVRIEGFNGANITLPFKSTVLELEDLKKSEIVKKIKAANTIYKNNLGQWCLDNTDVKGIEASILKLIKPNESFEMIVLGGGGAAAAVIYCGLVNNHCKKIFCLTRSPEKTLSHYEYFKNENKISLENLNDDNIEKTISVSNETNHKKIIINTLPLGVLEKASNESYCNENPYAIKLIKKIKPKLCCYFDLVYENTQAIKFAKTKGVKCLNGKLMLTTQAKESFFLWTGIKITN</sequence>
<dbReference type="InterPro" id="IPR036291">
    <property type="entry name" value="NAD(P)-bd_dom_sf"/>
</dbReference>
<keyword evidence="2" id="KW-0560">Oxidoreductase</keyword>
<dbReference type="PANTHER" id="PTHR21089:SF1">
    <property type="entry name" value="BIFUNCTIONAL 3-DEHYDROQUINATE DEHYDRATASE_SHIKIMATE DEHYDROGENASE, CHLOROPLASTIC"/>
    <property type="match status" value="1"/>
</dbReference>
<dbReference type="RefSeq" id="WP_153420417.1">
    <property type="nucleotide sequence ID" value="NZ_WFLM01000003.1"/>
</dbReference>
<evidence type="ECO:0000256" key="1">
    <source>
        <dbReference type="ARBA" id="ARBA00004871"/>
    </source>
</evidence>
<dbReference type="Gene3D" id="3.40.50.720">
    <property type="entry name" value="NAD(P)-binding Rossmann-like Domain"/>
    <property type="match status" value="1"/>
</dbReference>
<dbReference type="GO" id="GO:0019632">
    <property type="term" value="P:shikimate metabolic process"/>
    <property type="evidence" value="ECO:0007669"/>
    <property type="project" value="TreeGrafter"/>
</dbReference>
<dbReference type="GO" id="GO:0004764">
    <property type="term" value="F:shikimate 3-dehydrogenase (NADP+) activity"/>
    <property type="evidence" value="ECO:0007669"/>
    <property type="project" value="InterPro"/>
</dbReference>
<dbReference type="SUPFAM" id="SSF51735">
    <property type="entry name" value="NAD(P)-binding Rossmann-fold domains"/>
    <property type="match status" value="1"/>
</dbReference>
<dbReference type="GO" id="GO:0009073">
    <property type="term" value="P:aromatic amino acid family biosynthetic process"/>
    <property type="evidence" value="ECO:0007669"/>
    <property type="project" value="UniProtKB-KW"/>
</dbReference>
<keyword evidence="6" id="KW-1185">Reference proteome</keyword>
<dbReference type="GO" id="GO:0009423">
    <property type="term" value="P:chorismate biosynthetic process"/>
    <property type="evidence" value="ECO:0007669"/>
    <property type="project" value="TreeGrafter"/>
</dbReference>
<gene>
    <name evidence="5" type="ORF">GCL60_09175</name>
</gene>
<dbReference type="EMBL" id="WFLM01000003">
    <property type="protein sequence ID" value="KAB8039019.1"/>
    <property type="molecule type" value="Genomic_DNA"/>
</dbReference>
<dbReference type="PANTHER" id="PTHR21089">
    <property type="entry name" value="SHIKIMATE DEHYDROGENASE"/>
    <property type="match status" value="1"/>
</dbReference>
<dbReference type="InterPro" id="IPR013708">
    <property type="entry name" value="Shikimate_DH-bd_N"/>
</dbReference>